<dbReference type="SUPFAM" id="SSF82171">
    <property type="entry name" value="DPP6 N-terminal domain-like"/>
    <property type="match status" value="1"/>
</dbReference>
<keyword evidence="3" id="KW-0998">Cell outer membrane</keyword>
<dbReference type="InterPro" id="IPR006665">
    <property type="entry name" value="OmpA-like"/>
</dbReference>
<evidence type="ECO:0000313" key="7">
    <source>
        <dbReference type="Proteomes" id="UP000248536"/>
    </source>
</evidence>
<evidence type="ECO:0000256" key="1">
    <source>
        <dbReference type="ARBA" id="ARBA00004442"/>
    </source>
</evidence>
<dbReference type="Gene3D" id="3.30.1330.60">
    <property type="entry name" value="OmpA-like domain"/>
    <property type="match status" value="1"/>
</dbReference>
<feature type="domain" description="OmpA-like" evidence="5">
    <location>
        <begin position="533"/>
        <end position="655"/>
    </location>
</feature>
<dbReference type="InterPro" id="IPR011990">
    <property type="entry name" value="TPR-like_helical_dom_sf"/>
</dbReference>
<dbReference type="Proteomes" id="UP000248536">
    <property type="component" value="Chromosome"/>
</dbReference>
<dbReference type="CDD" id="cd07185">
    <property type="entry name" value="OmpA_C-like"/>
    <property type="match status" value="1"/>
</dbReference>
<evidence type="ECO:0000256" key="2">
    <source>
        <dbReference type="ARBA" id="ARBA00023136"/>
    </source>
</evidence>
<dbReference type="EMBL" id="CP030104">
    <property type="protein sequence ID" value="AWX43835.1"/>
    <property type="molecule type" value="Genomic_DNA"/>
</dbReference>
<dbReference type="Gene3D" id="1.25.40.10">
    <property type="entry name" value="Tetratricopeptide repeat domain"/>
    <property type="match status" value="1"/>
</dbReference>
<dbReference type="PROSITE" id="PS51123">
    <property type="entry name" value="OMPA_2"/>
    <property type="match status" value="1"/>
</dbReference>
<keyword evidence="2 4" id="KW-0472">Membrane</keyword>
<dbReference type="InterPro" id="IPR006690">
    <property type="entry name" value="OMPA-like_CS"/>
</dbReference>
<sequence>MIRTLLFVIFCSVLQSISAQQELHRANTYFERAFYADAIPLYEKIVVNDRSKKVLKNLADSYYSVYNLGSAARWYKILFSKYGENLDESYHLKYSQSLKALGKYDEAEKILEDFYTRSNDIASQNKLFQGSKYLENVSAIGNRFDIENLALNTPASEFSAMKIDSSLIYTASKRNKNKKIYRWNNQGYLDIYSHPIDKIHKPEIESQSFSENINTKMHEGTFAMTKDRKTIYFTRNNFLNGKKRTDDDKINNLKIYRAERSGTAWTNITELPFNSKEFSTEHPALNNEETALYFSSNRPGGYGSFDLYKVSILPNGHFGNPENLGDDINTTQREQFPYLDVKNNLYFASDGHPSFGLLDIFKSVYSSGNHGKPDNLGLPINSGYDDFSISFHSKKDGFFASNRPSGKGSDDIYSFYETKPLIIKDCQQFIAGTLTDKTTKKPISNGTVKLLDSHGNVLREILTGKEAKYNFKISCSSNFKVHGSRLGYKDSSKSIASTKERKKTFDGSLQLLPLNAPDNGRDITGDESVLIKEKDRTLIKTEKIYFDYNLWYLRKEARNRMDVVVQIMERNPSMVIEIGTHTDIRGNENYNQGLSQKRADSAKKFLISKGIDQDRVIAKGYGESRPLIECTIENDCSEEDHERNRRCEFVIVKWK</sequence>
<dbReference type="Pfam" id="PF00691">
    <property type="entry name" value="OmpA"/>
    <property type="match status" value="1"/>
</dbReference>
<evidence type="ECO:0000256" key="3">
    <source>
        <dbReference type="ARBA" id="ARBA00023237"/>
    </source>
</evidence>
<dbReference type="PANTHER" id="PTHR30329">
    <property type="entry name" value="STATOR ELEMENT OF FLAGELLAR MOTOR COMPLEX"/>
    <property type="match status" value="1"/>
</dbReference>
<dbReference type="PANTHER" id="PTHR30329:SF21">
    <property type="entry name" value="LIPOPROTEIN YIAD-RELATED"/>
    <property type="match status" value="1"/>
</dbReference>
<keyword evidence="6" id="KW-0449">Lipoprotein</keyword>
<protein>
    <submittedName>
        <fullName evidence="6">Peptidoglycan-associated lipoprotein</fullName>
    </submittedName>
</protein>
<keyword evidence="7" id="KW-1185">Reference proteome</keyword>
<dbReference type="PRINTS" id="PR01021">
    <property type="entry name" value="OMPADOMAIN"/>
</dbReference>
<evidence type="ECO:0000313" key="6">
    <source>
        <dbReference type="EMBL" id="AWX43835.1"/>
    </source>
</evidence>
<dbReference type="PROSITE" id="PS01068">
    <property type="entry name" value="OMPA_1"/>
    <property type="match status" value="1"/>
</dbReference>
<comment type="subcellular location">
    <subcellularLocation>
        <location evidence="1">Cell outer membrane</location>
    </subcellularLocation>
</comment>
<organism evidence="6 7">
    <name type="scientific">Flagellimonas maritima</name>
    <dbReference type="NCBI Taxonomy" id="1383885"/>
    <lineage>
        <taxon>Bacteria</taxon>
        <taxon>Pseudomonadati</taxon>
        <taxon>Bacteroidota</taxon>
        <taxon>Flavobacteriia</taxon>
        <taxon>Flavobacteriales</taxon>
        <taxon>Flavobacteriaceae</taxon>
        <taxon>Flagellimonas</taxon>
    </lineage>
</organism>
<reference evidence="6 7" key="1">
    <citation type="submission" date="2018-06" db="EMBL/GenBank/DDBJ databases">
        <title>Spongiibacterium sp. HME9304 Genome sequencing and assembly.</title>
        <authorList>
            <person name="Kang H."/>
            <person name="Kim H."/>
            <person name="Joh K."/>
        </authorList>
    </citation>
    <scope>NUCLEOTIDE SEQUENCE [LARGE SCALE GENOMIC DNA]</scope>
    <source>
        <strain evidence="6 7">HME9304</strain>
    </source>
</reference>
<dbReference type="SUPFAM" id="SSF48452">
    <property type="entry name" value="TPR-like"/>
    <property type="match status" value="1"/>
</dbReference>
<dbReference type="KEGG" id="spon:HME9304_00826"/>
<dbReference type="RefSeq" id="WP_112377362.1">
    <property type="nucleotide sequence ID" value="NZ_CP030104.1"/>
</dbReference>
<dbReference type="SUPFAM" id="SSF103088">
    <property type="entry name" value="OmpA-like"/>
    <property type="match status" value="1"/>
</dbReference>
<gene>
    <name evidence="6" type="ORF">HME9304_00826</name>
</gene>
<dbReference type="AlphaFoldDB" id="A0A2Z4LPT2"/>
<dbReference type="OrthoDB" id="9809364at2"/>
<evidence type="ECO:0000256" key="4">
    <source>
        <dbReference type="PROSITE-ProRule" id="PRU00473"/>
    </source>
</evidence>
<name>A0A2Z4LPT2_9FLAO</name>
<dbReference type="GO" id="GO:0009279">
    <property type="term" value="C:cell outer membrane"/>
    <property type="evidence" value="ECO:0007669"/>
    <property type="project" value="UniProtKB-SubCell"/>
</dbReference>
<accession>A0A2Z4LPT2</accession>
<dbReference type="InterPro" id="IPR050330">
    <property type="entry name" value="Bact_OuterMem_StrucFunc"/>
</dbReference>
<proteinExistence type="predicted"/>
<dbReference type="InterPro" id="IPR006664">
    <property type="entry name" value="OMP_bac"/>
</dbReference>
<dbReference type="InterPro" id="IPR036737">
    <property type="entry name" value="OmpA-like_sf"/>
</dbReference>
<evidence type="ECO:0000259" key="5">
    <source>
        <dbReference type="PROSITE" id="PS51123"/>
    </source>
</evidence>